<dbReference type="InterPro" id="IPR029082">
    <property type="entry name" value="Imm35"/>
</dbReference>
<comment type="caution">
    <text evidence="2">The sequence shown here is derived from an EMBL/GenBank/DDBJ whole genome shotgun (WGS) entry which is preliminary data.</text>
</comment>
<dbReference type="Pfam" id="PF15567">
    <property type="entry name" value="Imm35"/>
    <property type="match status" value="1"/>
</dbReference>
<keyword evidence="3" id="KW-1185">Reference proteome</keyword>
<evidence type="ECO:0000313" key="2">
    <source>
        <dbReference type="EMBL" id="CAC9972522.1"/>
    </source>
</evidence>
<evidence type="ECO:0000259" key="1">
    <source>
        <dbReference type="Pfam" id="PF15567"/>
    </source>
</evidence>
<proteinExistence type="predicted"/>
<evidence type="ECO:0000313" key="3">
    <source>
        <dbReference type="Proteomes" id="UP000533639"/>
    </source>
</evidence>
<dbReference type="Proteomes" id="UP000533639">
    <property type="component" value="Unassembled WGS sequence"/>
</dbReference>
<dbReference type="EMBL" id="CAIJDE010000017">
    <property type="protein sequence ID" value="CAC9972522.1"/>
    <property type="molecule type" value="Genomic_DNA"/>
</dbReference>
<protein>
    <recommendedName>
        <fullName evidence="1">Immunity protein 35 domain-containing protein</fullName>
    </recommendedName>
</protein>
<name>A0A9N8IZA1_9FLAO</name>
<organism evidence="2 3">
    <name type="scientific">Flavobacterium panici</name>
    <dbReference type="NCBI Taxonomy" id="2654843"/>
    <lineage>
        <taxon>Bacteria</taxon>
        <taxon>Pseudomonadati</taxon>
        <taxon>Bacteroidota</taxon>
        <taxon>Flavobacteriia</taxon>
        <taxon>Flavobacteriales</taxon>
        <taxon>Flavobacteriaceae</taxon>
        <taxon>Flavobacterium</taxon>
    </lineage>
</organism>
<accession>A0A9N8IZA1</accession>
<dbReference type="RefSeq" id="WP_180856114.1">
    <property type="nucleotide sequence ID" value="NZ_CAIJDE010000017.1"/>
</dbReference>
<sequence length="157" mass="18337">MLTFEQAKKIVSERLANSNFSGDDSLIILDQFTIEKPYAWIFCYTSRLYHETKETQYAIAGNSPIIVDKQTGKQIQYGSAYSLEEIIELYEEEKKIWNLVLIENNVFDNTKLLLLKTKFGLSNDELIHLKKDNILPFDKGSELRLTLLKKRTIRNRN</sequence>
<dbReference type="AlphaFoldDB" id="A0A9N8IZA1"/>
<feature type="domain" description="Immunity protein 35" evidence="1">
    <location>
        <begin position="6"/>
        <end position="80"/>
    </location>
</feature>
<reference evidence="2 3" key="1">
    <citation type="submission" date="2020-06" db="EMBL/GenBank/DDBJ databases">
        <authorList>
            <person name="Criscuolo A."/>
        </authorList>
    </citation>
    <scope>NUCLEOTIDE SEQUENCE [LARGE SCALE GENOMIC DNA]</scope>
    <source>
        <strain evidence="2">PXU-55</strain>
    </source>
</reference>
<gene>
    <name evidence="2" type="ORF">FLAPXU55_00198</name>
</gene>